<organism evidence="2 3">
    <name type="scientific">Parvularcula lutaonensis</name>
    <dbReference type="NCBI Taxonomy" id="491923"/>
    <lineage>
        <taxon>Bacteria</taxon>
        <taxon>Pseudomonadati</taxon>
        <taxon>Pseudomonadota</taxon>
        <taxon>Alphaproteobacteria</taxon>
        <taxon>Parvularculales</taxon>
        <taxon>Parvularculaceae</taxon>
        <taxon>Parvularcula</taxon>
    </lineage>
</organism>
<feature type="transmembrane region" description="Helical" evidence="1">
    <location>
        <begin position="7"/>
        <end position="29"/>
    </location>
</feature>
<keyword evidence="3" id="KW-1185">Reference proteome</keyword>
<protein>
    <submittedName>
        <fullName evidence="2">Uncharacterized protein</fullName>
    </submittedName>
</protein>
<sequence length="189" mass="18932">MTTPGRASLIAGGIVLALLAAGVVTKLGIEGGDGAARLVTLSAFGLLLAVLGNLVPKIAPPADGASDLRQRSAGRTLFLTGLAVLATALIAPPGAALAAGSALGLLGLAFAGGTIFLSRSRKDHTTMSEKPSPISRAILLLFVGLGGAFGLIILDRLFGDQVAQWSAVVWVLILGFVAAATTTGLLGRR</sequence>
<accession>A0ABV7M791</accession>
<feature type="transmembrane region" description="Helical" evidence="1">
    <location>
        <begin position="138"/>
        <end position="159"/>
    </location>
</feature>
<comment type="caution">
    <text evidence="2">The sequence shown here is derived from an EMBL/GenBank/DDBJ whole genome shotgun (WGS) entry which is preliminary data.</text>
</comment>
<feature type="transmembrane region" description="Helical" evidence="1">
    <location>
        <begin position="35"/>
        <end position="55"/>
    </location>
</feature>
<dbReference type="Proteomes" id="UP001595607">
    <property type="component" value="Unassembled WGS sequence"/>
</dbReference>
<evidence type="ECO:0000313" key="2">
    <source>
        <dbReference type="EMBL" id="MFC3301274.1"/>
    </source>
</evidence>
<dbReference type="EMBL" id="JBHRVA010000002">
    <property type="protein sequence ID" value="MFC3301274.1"/>
    <property type="molecule type" value="Genomic_DNA"/>
</dbReference>
<keyword evidence="1" id="KW-0472">Membrane</keyword>
<dbReference type="RefSeq" id="WP_189571954.1">
    <property type="nucleotide sequence ID" value="NZ_BMXU01000001.1"/>
</dbReference>
<name>A0ABV7M791_9PROT</name>
<evidence type="ECO:0000256" key="1">
    <source>
        <dbReference type="SAM" id="Phobius"/>
    </source>
</evidence>
<keyword evidence="1" id="KW-1133">Transmembrane helix</keyword>
<feature type="transmembrane region" description="Helical" evidence="1">
    <location>
        <begin position="76"/>
        <end position="92"/>
    </location>
</feature>
<reference evidence="3" key="1">
    <citation type="journal article" date="2019" name="Int. J. Syst. Evol. Microbiol.">
        <title>The Global Catalogue of Microorganisms (GCM) 10K type strain sequencing project: providing services to taxonomists for standard genome sequencing and annotation.</title>
        <authorList>
            <consortium name="The Broad Institute Genomics Platform"/>
            <consortium name="The Broad Institute Genome Sequencing Center for Infectious Disease"/>
            <person name="Wu L."/>
            <person name="Ma J."/>
        </authorList>
    </citation>
    <scope>NUCLEOTIDE SEQUENCE [LARGE SCALE GENOMIC DNA]</scope>
    <source>
        <strain evidence="3">KCTC 22245</strain>
    </source>
</reference>
<keyword evidence="1" id="KW-0812">Transmembrane</keyword>
<proteinExistence type="predicted"/>
<feature type="transmembrane region" description="Helical" evidence="1">
    <location>
        <begin position="165"/>
        <end position="186"/>
    </location>
</feature>
<evidence type="ECO:0000313" key="3">
    <source>
        <dbReference type="Proteomes" id="UP001595607"/>
    </source>
</evidence>
<feature type="transmembrane region" description="Helical" evidence="1">
    <location>
        <begin position="98"/>
        <end position="117"/>
    </location>
</feature>
<gene>
    <name evidence="2" type="ORF">ACFONP_00830</name>
</gene>